<dbReference type="Proteomes" id="UP000070373">
    <property type="component" value="Unassembled WGS sequence"/>
</dbReference>
<keyword evidence="2" id="KW-1185">Reference proteome</keyword>
<dbReference type="EMBL" id="LHXN01000066">
    <property type="protein sequence ID" value="KXA92244.1"/>
    <property type="molecule type" value="Genomic_DNA"/>
</dbReference>
<dbReference type="AlphaFoldDB" id="A0A133UDH5"/>
<dbReference type="Pfam" id="PF11535">
    <property type="entry name" value="Calci_bind_CcbP"/>
    <property type="match status" value="1"/>
</dbReference>
<gene>
    <name evidence="1" type="ORF">AKJ64_03635</name>
</gene>
<dbReference type="InterPro" id="IPR020994">
    <property type="entry name" value="Uncharacterised_Ca-bd_CcbP"/>
</dbReference>
<organism evidence="1 2">
    <name type="scientific">candidate division MSBL1 archaeon SCGC-AAA259E17</name>
    <dbReference type="NCBI Taxonomy" id="1698263"/>
    <lineage>
        <taxon>Archaea</taxon>
        <taxon>Methanobacteriati</taxon>
        <taxon>Methanobacteriota</taxon>
        <taxon>candidate division MSBL1</taxon>
    </lineage>
</organism>
<sequence>MKEEERIAQIFSVQKKSNIPQVSKETLRTFHSYLSKNLSFPFGAKYRKESFPSDEISDVKITDLLGIDKYEVEVVYGLICEGRVGRRKIQAPLAMITVSQEGKNEQLVKDYRTWFANYR</sequence>
<comment type="caution">
    <text evidence="1">The sequence shown here is derived from an EMBL/GenBank/DDBJ whole genome shotgun (WGS) entry which is preliminary data.</text>
</comment>
<name>A0A133UDH5_9EURY</name>
<reference evidence="1 2" key="1">
    <citation type="journal article" date="2016" name="Sci. Rep.">
        <title>Metabolic traits of an uncultured archaeal lineage -MSBL1- from brine pools of the Red Sea.</title>
        <authorList>
            <person name="Mwirichia R."/>
            <person name="Alam I."/>
            <person name="Rashid M."/>
            <person name="Vinu M."/>
            <person name="Ba-Alawi W."/>
            <person name="Anthony Kamau A."/>
            <person name="Kamanda Ngugi D."/>
            <person name="Goker M."/>
            <person name="Klenk H.P."/>
            <person name="Bajic V."/>
            <person name="Stingl U."/>
        </authorList>
    </citation>
    <scope>NUCLEOTIDE SEQUENCE [LARGE SCALE GENOMIC DNA]</scope>
    <source>
        <strain evidence="1">SCGC-AAA259E17</strain>
    </source>
</reference>
<protein>
    <submittedName>
        <fullName evidence="1">Uncharacterized protein</fullName>
    </submittedName>
</protein>
<accession>A0A133UDH5</accession>
<proteinExistence type="predicted"/>
<evidence type="ECO:0000313" key="1">
    <source>
        <dbReference type="EMBL" id="KXA92244.1"/>
    </source>
</evidence>
<evidence type="ECO:0000313" key="2">
    <source>
        <dbReference type="Proteomes" id="UP000070373"/>
    </source>
</evidence>